<feature type="region of interest" description="Disordered" evidence="1">
    <location>
        <begin position="49"/>
        <end position="76"/>
    </location>
</feature>
<evidence type="ECO:0000256" key="1">
    <source>
        <dbReference type="SAM" id="MobiDB-lite"/>
    </source>
</evidence>
<dbReference type="EMBL" id="BPQB01000195">
    <property type="protein sequence ID" value="GJF00754.1"/>
    <property type="molecule type" value="Genomic_DNA"/>
</dbReference>
<name>A0A9P3LME4_9APHY</name>
<sequence length="76" mass="7809">MTLAAKRYGNLRARTLAPAIDPARVVLSSALPESSPTVTWRLPASVHLPGSPSLSHSLPSSLGLSAATSTSRTTGN</sequence>
<reference evidence="2 3" key="1">
    <citation type="submission" date="2021-08" db="EMBL/GenBank/DDBJ databases">
        <title>Draft Genome Sequence of Phanerochaete sordida strain YK-624.</title>
        <authorList>
            <person name="Mori T."/>
            <person name="Dohra H."/>
            <person name="Suzuki T."/>
            <person name="Kawagishi H."/>
            <person name="Hirai H."/>
        </authorList>
    </citation>
    <scope>NUCLEOTIDE SEQUENCE [LARGE SCALE GENOMIC DNA]</scope>
    <source>
        <strain evidence="2 3">YK-624</strain>
    </source>
</reference>
<protein>
    <submittedName>
        <fullName evidence="2">Uncharacterized protein</fullName>
    </submittedName>
</protein>
<dbReference type="Proteomes" id="UP000703269">
    <property type="component" value="Unassembled WGS sequence"/>
</dbReference>
<keyword evidence="3" id="KW-1185">Reference proteome</keyword>
<evidence type="ECO:0000313" key="3">
    <source>
        <dbReference type="Proteomes" id="UP000703269"/>
    </source>
</evidence>
<dbReference type="AlphaFoldDB" id="A0A9P3LME4"/>
<accession>A0A9P3LME4</accession>
<evidence type="ECO:0000313" key="2">
    <source>
        <dbReference type="EMBL" id="GJF00754.1"/>
    </source>
</evidence>
<gene>
    <name evidence="2" type="ORF">PsYK624_170550</name>
</gene>
<proteinExistence type="predicted"/>
<organism evidence="2 3">
    <name type="scientific">Phanerochaete sordida</name>
    <dbReference type="NCBI Taxonomy" id="48140"/>
    <lineage>
        <taxon>Eukaryota</taxon>
        <taxon>Fungi</taxon>
        <taxon>Dikarya</taxon>
        <taxon>Basidiomycota</taxon>
        <taxon>Agaricomycotina</taxon>
        <taxon>Agaricomycetes</taxon>
        <taxon>Polyporales</taxon>
        <taxon>Phanerochaetaceae</taxon>
        <taxon>Phanerochaete</taxon>
    </lineage>
</organism>
<comment type="caution">
    <text evidence="2">The sequence shown here is derived from an EMBL/GenBank/DDBJ whole genome shotgun (WGS) entry which is preliminary data.</text>
</comment>